<gene>
    <name evidence="4" type="ORF">BN1204_029360</name>
    <name evidence="3" type="ORF">NCLIV_029360</name>
</gene>
<evidence type="ECO:0000313" key="4">
    <source>
        <dbReference type="EMBL" id="CEL67140.1"/>
    </source>
</evidence>
<feature type="region of interest" description="Disordered" evidence="1">
    <location>
        <begin position="1"/>
        <end position="27"/>
    </location>
</feature>
<proteinExistence type="predicted"/>
<evidence type="ECO:0000256" key="1">
    <source>
        <dbReference type="SAM" id="MobiDB-lite"/>
    </source>
</evidence>
<dbReference type="RefSeq" id="XP_003883181.1">
    <property type="nucleotide sequence ID" value="XM_003883132.1"/>
</dbReference>
<keyword evidence="2" id="KW-1133">Transmembrane helix</keyword>
<evidence type="ECO:0000313" key="3">
    <source>
        <dbReference type="EMBL" id="CBZ53149.1"/>
    </source>
</evidence>
<feature type="compositionally biased region" description="Basic and acidic residues" evidence="1">
    <location>
        <begin position="503"/>
        <end position="512"/>
    </location>
</feature>
<keyword evidence="2" id="KW-0812">Transmembrane</keyword>
<dbReference type="OrthoDB" id="10383699at2759"/>
<reference evidence="4" key="4">
    <citation type="journal article" date="2015" name="PLoS ONE">
        <title>Comprehensive Evaluation of Toxoplasma gondii VEG and Neospora caninum LIV Genomes with Tachyzoite Stage Transcriptome and Proteome Defines Novel Transcript Features.</title>
        <authorList>
            <person name="Ramaprasad A."/>
            <person name="Mourier T."/>
            <person name="Naeem R."/>
            <person name="Malas T.B."/>
            <person name="Moussa E."/>
            <person name="Panigrahi A."/>
            <person name="Vermont S.J."/>
            <person name="Otto T.D."/>
            <person name="Wastling J."/>
            <person name="Pain A."/>
        </authorList>
    </citation>
    <scope>NUCLEOTIDE SEQUENCE</scope>
    <source>
        <strain evidence="4">Liverpool</strain>
    </source>
</reference>
<dbReference type="OMA" id="HRERQND"/>
<accession>F0VHF5</accession>
<evidence type="ECO:0008006" key="6">
    <source>
        <dbReference type="Google" id="ProtNLM"/>
    </source>
</evidence>
<dbReference type="GeneID" id="13443337"/>
<name>F0VHF5_NEOCL</name>
<sequence>MPRPRVSSFSLASSPSSPSSRSSLSTASASPPHPLVVHCFLPSDPALGPLPLCPVTLELLLYRRLFCVHVEFVWERRVSLFSPFLPLRASDAAAEGGQASASLLTSLRQVLHDPALLLGSLLDRERRETRAALGLAQPPWALDGVRGLLAGKGLREEVLAKSAHLQSAEPHSPTSQKNGKPAGRRDFREGRGRRTKTTRQEPGARPRETLRASLGKKRAVQIDDAYACLVEVAVSNALEFYLWNDEEVFSNFTLPLLTHSLGPVSGRVVAFVSRASRLCSFSLAPSSLPSPSPSPGSSSTNTSSSVSSVWAPCRGEGEQEGTGTDAPREDRETDKDRGDPEAERKTVEREAKEAQKTQGERRLVLDKHRRSDEAVVLKGLRETLNALASLLQQRGNVFFGGREGKPSLLDIRAFVFLSILFSIPLPDRWDIEQVLLGSAGSSVLVQFCLRMHGAFPVWPGDATSFLFGVRSSVAARTISRETMSLSPQLDALCRYHSWRREEKTREEKDGEASGKGQAAEGEEWEEGRSESSRWAVPVHELFSFARPPVSLYPRSWSAVGCPATVICLALLALYAARR</sequence>
<feature type="compositionally biased region" description="Basic and acidic residues" evidence="1">
    <location>
        <begin position="326"/>
        <end position="365"/>
    </location>
</feature>
<dbReference type="InParanoid" id="F0VHF5"/>
<keyword evidence="5" id="KW-1185">Reference proteome</keyword>
<reference evidence="5" key="3">
    <citation type="journal article" date="2012" name="PLoS Pathog.">
        <title>Comparative genomics of the apicomplexan parasites Toxoplasma gondii and Neospora caninum: Coccidia differing in host range and transmission strategy.</title>
        <authorList>
            <person name="Reid A.J."/>
            <person name="Vermont S.J."/>
            <person name="Cotton J.A."/>
            <person name="Harris D."/>
            <person name="Hill-Cawthorne G.A."/>
            <person name="Konen-Waisman S."/>
            <person name="Latham S.M."/>
            <person name="Mourier T."/>
            <person name="Norton R."/>
            <person name="Quail M.A."/>
            <person name="Sanders M."/>
            <person name="Shanmugam D."/>
            <person name="Sohal A."/>
            <person name="Wasmuth J.D."/>
            <person name="Brunk B."/>
            <person name="Grigg M.E."/>
            <person name="Howard J.C."/>
            <person name="Parkinson J."/>
            <person name="Roos D.S."/>
            <person name="Trees A.J."/>
            <person name="Berriman M."/>
            <person name="Pain A."/>
            <person name="Wastling J.M."/>
        </authorList>
    </citation>
    <scope>NUCLEOTIDE SEQUENCE [LARGE SCALE GENOMIC DNA]</scope>
    <source>
        <strain evidence="5">Liverpool</strain>
    </source>
</reference>
<dbReference type="EMBL" id="LN714482">
    <property type="protein sequence ID" value="CEL67140.1"/>
    <property type="molecule type" value="Genomic_DNA"/>
</dbReference>
<feature type="region of interest" description="Disordered" evidence="1">
    <location>
        <begin position="161"/>
        <end position="214"/>
    </location>
</feature>
<feature type="region of interest" description="Disordered" evidence="1">
    <location>
        <begin position="283"/>
        <end position="365"/>
    </location>
</feature>
<dbReference type="AlphaFoldDB" id="F0VHF5"/>
<evidence type="ECO:0000256" key="2">
    <source>
        <dbReference type="SAM" id="Phobius"/>
    </source>
</evidence>
<dbReference type="Proteomes" id="UP000007494">
    <property type="component" value="Chromosome VIIb"/>
</dbReference>
<reference evidence="3" key="1">
    <citation type="submission" date="2011-02" db="EMBL/GenBank/DDBJ databases">
        <authorList>
            <person name="Aslett M."/>
        </authorList>
    </citation>
    <scope>NUCLEOTIDE SEQUENCE</scope>
    <source>
        <strain evidence="3">Liverpool</strain>
    </source>
</reference>
<feature type="compositionally biased region" description="Basic and acidic residues" evidence="1">
    <location>
        <begin position="183"/>
        <end position="210"/>
    </location>
</feature>
<reference evidence="3" key="2">
    <citation type="submission" date="2011-03" db="EMBL/GenBank/DDBJ databases">
        <title>Comparative genomics and transcriptomics of Neospora caninum and Toxoplasma gondii.</title>
        <authorList>
            <person name="Reid A.J."/>
            <person name="Sohal A."/>
            <person name="Harris D."/>
            <person name="Quail M."/>
            <person name="Sanders M."/>
            <person name="Berriman M."/>
            <person name="Wastling J.M."/>
            <person name="Pain A."/>
        </authorList>
    </citation>
    <scope>NUCLEOTIDE SEQUENCE</scope>
    <source>
        <strain evidence="3">Liverpool</strain>
    </source>
</reference>
<protein>
    <recommendedName>
        <fullName evidence="6">Metaxin glutathione S-transferase domain-containing protein</fullName>
    </recommendedName>
</protein>
<feature type="compositionally biased region" description="Low complexity" evidence="1">
    <location>
        <begin position="295"/>
        <end position="308"/>
    </location>
</feature>
<feature type="region of interest" description="Disordered" evidence="1">
    <location>
        <begin position="503"/>
        <end position="528"/>
    </location>
</feature>
<keyword evidence="2" id="KW-0472">Membrane</keyword>
<evidence type="ECO:0000313" key="5">
    <source>
        <dbReference type="Proteomes" id="UP000007494"/>
    </source>
</evidence>
<organism evidence="3 5">
    <name type="scientific">Neospora caninum (strain Liverpool)</name>
    <dbReference type="NCBI Taxonomy" id="572307"/>
    <lineage>
        <taxon>Eukaryota</taxon>
        <taxon>Sar</taxon>
        <taxon>Alveolata</taxon>
        <taxon>Apicomplexa</taxon>
        <taxon>Conoidasida</taxon>
        <taxon>Coccidia</taxon>
        <taxon>Eucoccidiorida</taxon>
        <taxon>Eimeriorina</taxon>
        <taxon>Sarcocystidae</taxon>
        <taxon>Neospora</taxon>
    </lineage>
</organism>
<dbReference type="eggNOG" id="ENOG502QYWE">
    <property type="taxonomic scope" value="Eukaryota"/>
</dbReference>
<dbReference type="VEuPathDB" id="ToxoDB:NCLIV_029360"/>
<feature type="transmembrane region" description="Helical" evidence="2">
    <location>
        <begin position="556"/>
        <end position="576"/>
    </location>
</feature>
<dbReference type="EMBL" id="FR823389">
    <property type="protein sequence ID" value="CBZ53149.1"/>
    <property type="molecule type" value="Genomic_DNA"/>
</dbReference>